<feature type="transmembrane region" description="Helical" evidence="2">
    <location>
        <begin position="279"/>
        <end position="300"/>
    </location>
</feature>
<evidence type="ECO:0000256" key="2">
    <source>
        <dbReference type="SAM" id="Phobius"/>
    </source>
</evidence>
<feature type="transmembrane region" description="Helical" evidence="2">
    <location>
        <begin position="167"/>
        <end position="188"/>
    </location>
</feature>
<keyword evidence="2" id="KW-0812">Transmembrane</keyword>
<protein>
    <recommendedName>
        <fullName evidence="4">Phosphatase PAP2 family protein</fullName>
    </recommendedName>
</protein>
<proteinExistence type="predicted"/>
<keyword evidence="2" id="KW-0472">Membrane</keyword>
<evidence type="ECO:0008006" key="4">
    <source>
        <dbReference type="Google" id="ProtNLM"/>
    </source>
</evidence>
<feature type="region of interest" description="Disordered" evidence="1">
    <location>
        <begin position="1"/>
        <end position="37"/>
    </location>
</feature>
<feature type="region of interest" description="Disordered" evidence="1">
    <location>
        <begin position="372"/>
        <end position="391"/>
    </location>
</feature>
<feature type="transmembrane region" description="Helical" evidence="2">
    <location>
        <begin position="208"/>
        <end position="231"/>
    </location>
</feature>
<evidence type="ECO:0000256" key="1">
    <source>
        <dbReference type="SAM" id="MobiDB-lite"/>
    </source>
</evidence>
<gene>
    <name evidence="3" type="ORF">ENR23_13460</name>
</gene>
<accession>A0A832I3C2</accession>
<keyword evidence="2" id="KW-1133">Transmembrane helix</keyword>
<organism evidence="3">
    <name type="scientific">Eiseniibacteriota bacterium</name>
    <dbReference type="NCBI Taxonomy" id="2212470"/>
    <lineage>
        <taxon>Bacteria</taxon>
        <taxon>Candidatus Eiseniibacteriota</taxon>
    </lineage>
</organism>
<evidence type="ECO:0000313" key="3">
    <source>
        <dbReference type="EMBL" id="HGZ44399.1"/>
    </source>
</evidence>
<reference evidence="3" key="1">
    <citation type="journal article" date="2020" name="mSystems">
        <title>Genome- and Community-Level Interaction Insights into Carbon Utilization and Element Cycling Functions of Hydrothermarchaeota in Hydrothermal Sediment.</title>
        <authorList>
            <person name="Zhou Z."/>
            <person name="Liu Y."/>
            <person name="Xu W."/>
            <person name="Pan J."/>
            <person name="Luo Z.H."/>
            <person name="Li M."/>
        </authorList>
    </citation>
    <scope>NUCLEOTIDE SEQUENCE [LARGE SCALE GENOMIC DNA]</scope>
    <source>
        <strain evidence="3">SpSt-381</strain>
    </source>
</reference>
<name>A0A832I3C2_UNCEI</name>
<comment type="caution">
    <text evidence="3">The sequence shown here is derived from an EMBL/GenBank/DDBJ whole genome shotgun (WGS) entry which is preliminary data.</text>
</comment>
<feature type="transmembrane region" description="Helical" evidence="2">
    <location>
        <begin position="238"/>
        <end position="259"/>
    </location>
</feature>
<sequence>MSAAIERSAPPQHPAPAAGRAAPFHGRPGAPASRAPRSLVGAARATSGAAARTLVVFALAHLAILATDSAMRRDLGAWNVFAMIEAQRLVPALGEHPLAPALSACLALAVFGLALARGARGAPPGTAPGAGRNGHGAAVIARPPTPAFAPWLAPPDGRAAARFRPGATAALGVAAAGVGAHMASLALVERMVPHFPAVPDVLQARLPYVNFGAWGEMAFVGFAALVTAHLLRRQRGSVPAIVVALGVFYALRGLFLLLLPLGSPPTAPALDERFVLYPYAAHAYFPGGHTGLMTVLSLAVHDTRRRRALLAATAAFAFGTVLARTHYTADALGGALFGYAVVCWSRRHLAGFAPAPRGGAPLAVPAGAAAAAPASRAARVGDGARRNGGAR</sequence>
<dbReference type="EMBL" id="DSQF01000028">
    <property type="protein sequence ID" value="HGZ44399.1"/>
    <property type="molecule type" value="Genomic_DNA"/>
</dbReference>
<dbReference type="AlphaFoldDB" id="A0A832I3C2"/>
<feature type="compositionally biased region" description="Low complexity" evidence="1">
    <location>
        <begin position="372"/>
        <end position="381"/>
    </location>
</feature>